<dbReference type="RefSeq" id="WP_122321051.1">
    <property type="nucleotide sequence ID" value="NZ_RBRY01000068.1"/>
</dbReference>
<keyword evidence="4 8" id="KW-0472">Membrane</keyword>
<dbReference type="Proteomes" id="UP000278332">
    <property type="component" value="Unassembled WGS sequence"/>
</dbReference>
<dbReference type="PANTHER" id="PTHR30203">
    <property type="entry name" value="OUTER MEMBRANE CATION EFFLUX PROTEIN"/>
    <property type="match status" value="1"/>
</dbReference>
<sequence>MTKITCYARGCARNLPVDGSHKSLSLNAIGAIALLSLSACSLQPDYVKPEIQGPAKWSVEAEQQSRSVPAMTENWWQSLGDEAINTLTEAAFKDNPTLLQAVTRIDEARANLGVSTAAKMPTIDMDASATREQSRNTSPASSSTTALSRSASAGPTFSWEIDLFGRVRESVEASRSRLDARTADAASTRLTLSTDVADNVLKLRSCENSRRVLTEDIASREKTLQLTRLRLNSGFAAATDEARILSGLATSRTNLANQQEQCARQVNALVALTGDSPEKIRNLVGISGPLADSEAVFMPRAPEAEPVMPAIVLTEHPDIISAEREVAAAWADIAVARANRLPRIDLAAALTGQWIRAGGSSLNFNTWSLGPSLTGTLFDGGEGAANVSVAEARYRRAVSSLQSTLRTTVHDVENAIAAQASAKSRVMSTSEGVTAARTTLKSSDDQWKVGAVSLFELEDSRRQFASAQDAEISARRDQAQAWISLIKATGGAIASIPDTRSHE</sequence>
<comment type="caution">
    <text evidence="10">The sequence shown here is derived from an EMBL/GenBank/DDBJ whole genome shotgun (WGS) entry which is preliminary data.</text>
</comment>
<evidence type="ECO:0000256" key="3">
    <source>
        <dbReference type="ARBA" id="ARBA00022692"/>
    </source>
</evidence>
<name>A0A3M4W2Y2_PSECI</name>
<dbReference type="SUPFAM" id="SSF56954">
    <property type="entry name" value="Outer membrane efflux proteins (OEP)"/>
    <property type="match status" value="1"/>
</dbReference>
<evidence type="ECO:0000256" key="6">
    <source>
        <dbReference type="ARBA" id="ARBA00023237"/>
    </source>
</evidence>
<evidence type="ECO:0000256" key="7">
    <source>
        <dbReference type="ARBA" id="ARBA00023288"/>
    </source>
</evidence>
<dbReference type="NCBIfam" id="TIGR01845">
    <property type="entry name" value="outer_NodT"/>
    <property type="match status" value="1"/>
</dbReference>
<protein>
    <submittedName>
        <fullName evidence="10">Outer membrane chanel lipoprotein</fullName>
    </submittedName>
</protein>
<dbReference type="Gene3D" id="2.20.200.10">
    <property type="entry name" value="Outer membrane efflux proteins (OEP)"/>
    <property type="match status" value="1"/>
</dbReference>
<keyword evidence="3 8" id="KW-0812">Transmembrane</keyword>
<keyword evidence="5 8" id="KW-0564">Palmitate</keyword>
<evidence type="ECO:0000313" key="10">
    <source>
        <dbReference type="EMBL" id="RMR58431.1"/>
    </source>
</evidence>
<dbReference type="GO" id="GO:0009279">
    <property type="term" value="C:cell outer membrane"/>
    <property type="evidence" value="ECO:0007669"/>
    <property type="project" value="UniProtKB-SubCell"/>
</dbReference>
<evidence type="ECO:0000256" key="2">
    <source>
        <dbReference type="ARBA" id="ARBA00022452"/>
    </source>
</evidence>
<feature type="region of interest" description="Disordered" evidence="9">
    <location>
        <begin position="127"/>
        <end position="150"/>
    </location>
</feature>
<evidence type="ECO:0000256" key="5">
    <source>
        <dbReference type="ARBA" id="ARBA00023139"/>
    </source>
</evidence>
<evidence type="ECO:0000256" key="9">
    <source>
        <dbReference type="SAM" id="MobiDB-lite"/>
    </source>
</evidence>
<reference evidence="10 11" key="1">
    <citation type="submission" date="2018-08" db="EMBL/GenBank/DDBJ databases">
        <title>Recombination of ecologically and evolutionarily significant loci maintains genetic cohesion in the Pseudomonas syringae species complex.</title>
        <authorList>
            <person name="Dillon M."/>
            <person name="Thakur S."/>
            <person name="Almeida R.N.D."/>
            <person name="Weir B.S."/>
            <person name="Guttman D.S."/>
        </authorList>
    </citation>
    <scope>NUCLEOTIDE SEQUENCE [LARGE SCALE GENOMIC DNA]</scope>
    <source>
        <strain evidence="10 11">ICMP 6917</strain>
    </source>
</reference>
<proteinExistence type="inferred from homology"/>
<gene>
    <name evidence="10" type="ORF">ALP84_00673</name>
</gene>
<evidence type="ECO:0000256" key="8">
    <source>
        <dbReference type="RuleBase" id="RU362097"/>
    </source>
</evidence>
<evidence type="ECO:0000313" key="11">
    <source>
        <dbReference type="Proteomes" id="UP000278332"/>
    </source>
</evidence>
<accession>A0A3M4W2Y2</accession>
<dbReference type="PANTHER" id="PTHR30203:SF30">
    <property type="entry name" value="OUTER MEMBRANE PROTEIN-RELATED"/>
    <property type="match status" value="1"/>
</dbReference>
<evidence type="ECO:0000256" key="4">
    <source>
        <dbReference type="ARBA" id="ARBA00023136"/>
    </source>
</evidence>
<dbReference type="GO" id="GO:0015562">
    <property type="term" value="F:efflux transmembrane transporter activity"/>
    <property type="evidence" value="ECO:0007669"/>
    <property type="project" value="InterPro"/>
</dbReference>
<comment type="similarity">
    <text evidence="1 8">Belongs to the outer membrane factor (OMF) (TC 1.B.17) family.</text>
</comment>
<comment type="subcellular location">
    <subcellularLocation>
        <location evidence="8">Cell outer membrane</location>
        <topology evidence="8">Lipid-anchor</topology>
    </subcellularLocation>
</comment>
<keyword evidence="6" id="KW-0998">Cell outer membrane</keyword>
<dbReference type="AlphaFoldDB" id="A0A3M4W2Y2"/>
<keyword evidence="2 8" id="KW-1134">Transmembrane beta strand</keyword>
<dbReference type="Gene3D" id="1.20.1600.10">
    <property type="entry name" value="Outer membrane efflux proteins (OEP)"/>
    <property type="match status" value="1"/>
</dbReference>
<dbReference type="InterPro" id="IPR010131">
    <property type="entry name" value="MdtP/NodT-like"/>
</dbReference>
<evidence type="ECO:0000256" key="1">
    <source>
        <dbReference type="ARBA" id="ARBA00007613"/>
    </source>
</evidence>
<dbReference type="InterPro" id="IPR003423">
    <property type="entry name" value="OMP_efflux"/>
</dbReference>
<dbReference type="Pfam" id="PF02321">
    <property type="entry name" value="OEP"/>
    <property type="match status" value="2"/>
</dbReference>
<feature type="compositionally biased region" description="Low complexity" evidence="9">
    <location>
        <begin position="135"/>
        <end position="150"/>
    </location>
</feature>
<organism evidence="10 11">
    <name type="scientific">Pseudomonas cichorii</name>
    <dbReference type="NCBI Taxonomy" id="36746"/>
    <lineage>
        <taxon>Bacteria</taxon>
        <taxon>Pseudomonadati</taxon>
        <taxon>Pseudomonadota</taxon>
        <taxon>Gammaproteobacteria</taxon>
        <taxon>Pseudomonadales</taxon>
        <taxon>Pseudomonadaceae</taxon>
        <taxon>Pseudomonas</taxon>
    </lineage>
</organism>
<dbReference type="EMBL" id="RBRY01000068">
    <property type="protein sequence ID" value="RMR58431.1"/>
    <property type="molecule type" value="Genomic_DNA"/>
</dbReference>
<keyword evidence="7 8" id="KW-0449">Lipoprotein</keyword>